<keyword evidence="4" id="KW-1185">Reference proteome</keyword>
<feature type="compositionally biased region" description="Low complexity" evidence="1">
    <location>
        <begin position="136"/>
        <end position="146"/>
    </location>
</feature>
<feature type="compositionally biased region" description="Basic and acidic residues" evidence="1">
    <location>
        <begin position="153"/>
        <end position="172"/>
    </location>
</feature>
<sequence>MHCLVSMRWERDWELLVLGGWDGGWRRRNQGGGRAGAWLPAYGGGPVAAAAVLCRRSCRVPAPLTPRRRGCPLLRRCCSTCSFAAAAALCSAVAAAARPAPPPLLLRPCFDDARRHGFSLLRRSVDLAAAAPARDLLPPPRTVSVGRRSRTSTHREKKEGSGGREEDREKGV</sequence>
<evidence type="ECO:0000256" key="1">
    <source>
        <dbReference type="SAM" id="MobiDB-lite"/>
    </source>
</evidence>
<reference evidence="2" key="2">
    <citation type="submission" date="2017-06" db="EMBL/GenBank/DDBJ databases">
        <title>WGS assembly of Brachypodium distachyon.</title>
        <authorList>
            <consortium name="The International Brachypodium Initiative"/>
            <person name="Lucas S."/>
            <person name="Harmon-Smith M."/>
            <person name="Lail K."/>
            <person name="Tice H."/>
            <person name="Grimwood J."/>
            <person name="Bruce D."/>
            <person name="Barry K."/>
            <person name="Shu S."/>
            <person name="Lindquist E."/>
            <person name="Wang M."/>
            <person name="Pitluck S."/>
            <person name="Vogel J.P."/>
            <person name="Garvin D.F."/>
            <person name="Mockler T.C."/>
            <person name="Schmutz J."/>
            <person name="Rokhsar D."/>
            <person name="Bevan M.W."/>
        </authorList>
    </citation>
    <scope>NUCLEOTIDE SEQUENCE</scope>
    <source>
        <strain evidence="2">Bd21</strain>
    </source>
</reference>
<evidence type="ECO:0000313" key="3">
    <source>
        <dbReference type="EnsemblPlants" id="PNT73158"/>
    </source>
</evidence>
<feature type="region of interest" description="Disordered" evidence="1">
    <location>
        <begin position="136"/>
        <end position="172"/>
    </location>
</feature>
<evidence type="ECO:0000313" key="4">
    <source>
        <dbReference type="Proteomes" id="UP000008810"/>
    </source>
</evidence>
<dbReference type="EMBL" id="CM000881">
    <property type="protein sequence ID" value="PNT73158.1"/>
    <property type="molecule type" value="Genomic_DNA"/>
</dbReference>
<organism evidence="2">
    <name type="scientific">Brachypodium distachyon</name>
    <name type="common">Purple false brome</name>
    <name type="synonym">Trachynia distachya</name>
    <dbReference type="NCBI Taxonomy" id="15368"/>
    <lineage>
        <taxon>Eukaryota</taxon>
        <taxon>Viridiplantae</taxon>
        <taxon>Streptophyta</taxon>
        <taxon>Embryophyta</taxon>
        <taxon>Tracheophyta</taxon>
        <taxon>Spermatophyta</taxon>
        <taxon>Magnoliopsida</taxon>
        <taxon>Liliopsida</taxon>
        <taxon>Poales</taxon>
        <taxon>Poaceae</taxon>
        <taxon>BOP clade</taxon>
        <taxon>Pooideae</taxon>
        <taxon>Stipodae</taxon>
        <taxon>Brachypodieae</taxon>
        <taxon>Brachypodium</taxon>
    </lineage>
</organism>
<evidence type="ECO:0000313" key="2">
    <source>
        <dbReference type="EMBL" id="PNT73158.1"/>
    </source>
</evidence>
<protein>
    <submittedName>
        <fullName evidence="2 3">Uncharacterized protein</fullName>
    </submittedName>
</protein>
<dbReference type="EnsemblPlants" id="PNT73158">
    <property type="protein sequence ID" value="PNT73158"/>
    <property type="gene ID" value="BRADI_2g54421v3"/>
</dbReference>
<dbReference type="InParanoid" id="A0A2K2DFV0"/>
<dbReference type="Gramene" id="PNT73158">
    <property type="protein sequence ID" value="PNT73158"/>
    <property type="gene ID" value="BRADI_2g54421v3"/>
</dbReference>
<gene>
    <name evidence="2" type="ORF">BRADI_2g54421v3</name>
</gene>
<reference evidence="3" key="3">
    <citation type="submission" date="2018-08" db="UniProtKB">
        <authorList>
            <consortium name="EnsemblPlants"/>
        </authorList>
    </citation>
    <scope>IDENTIFICATION</scope>
    <source>
        <strain evidence="3">cv. Bd21</strain>
    </source>
</reference>
<accession>A0A2K2DFV0</accession>
<dbReference type="AlphaFoldDB" id="A0A2K2DFV0"/>
<name>A0A2K2DFV0_BRADI</name>
<reference evidence="2 3" key="1">
    <citation type="journal article" date="2010" name="Nature">
        <title>Genome sequencing and analysis of the model grass Brachypodium distachyon.</title>
        <authorList>
            <consortium name="International Brachypodium Initiative"/>
        </authorList>
    </citation>
    <scope>NUCLEOTIDE SEQUENCE [LARGE SCALE GENOMIC DNA]</scope>
    <source>
        <strain evidence="2 3">Bd21</strain>
    </source>
</reference>
<proteinExistence type="predicted"/>
<dbReference type="Proteomes" id="UP000008810">
    <property type="component" value="Chromosome 2"/>
</dbReference>